<gene>
    <name evidence="11" type="ORF">CKO45_29160</name>
</gene>
<evidence type="ECO:0000313" key="11">
    <source>
        <dbReference type="EMBL" id="MBK1662258.1"/>
    </source>
</evidence>
<evidence type="ECO:0000256" key="6">
    <source>
        <dbReference type="ARBA" id="ARBA00022989"/>
    </source>
</evidence>
<evidence type="ECO:0000256" key="5">
    <source>
        <dbReference type="ARBA" id="ARBA00022729"/>
    </source>
</evidence>
<comment type="caution">
    <text evidence="11">The sequence shown here is derived from an EMBL/GenBank/DDBJ whole genome shotgun (WGS) entry which is preliminary data.</text>
</comment>
<dbReference type="EMBL" id="NRSG01000497">
    <property type="protein sequence ID" value="MBK1662258.1"/>
    <property type="molecule type" value="Genomic_DNA"/>
</dbReference>
<keyword evidence="3" id="KW-0813">Transport</keyword>
<evidence type="ECO:0000256" key="8">
    <source>
        <dbReference type="SAM" id="Phobius"/>
    </source>
</evidence>
<evidence type="ECO:0000256" key="4">
    <source>
        <dbReference type="ARBA" id="ARBA00022692"/>
    </source>
</evidence>
<organism evidence="11 12">
    <name type="scientific">Paracraurococcus ruber</name>
    <dbReference type="NCBI Taxonomy" id="77675"/>
    <lineage>
        <taxon>Bacteria</taxon>
        <taxon>Pseudomonadati</taxon>
        <taxon>Pseudomonadota</taxon>
        <taxon>Alphaproteobacteria</taxon>
        <taxon>Acetobacterales</taxon>
        <taxon>Roseomonadaceae</taxon>
        <taxon>Paracraurococcus</taxon>
    </lineage>
</organism>
<dbReference type="InterPro" id="IPR035906">
    <property type="entry name" value="MetI-like_sf"/>
</dbReference>
<comment type="similarity">
    <text evidence="2">Belongs to the bacterial solute-binding protein 3 family.</text>
</comment>
<keyword evidence="12" id="KW-1185">Reference proteome</keyword>
<dbReference type="Proteomes" id="UP000697995">
    <property type="component" value="Unassembled WGS sequence"/>
</dbReference>
<accession>A0ABS1D5U6</accession>
<dbReference type="InterPro" id="IPR051455">
    <property type="entry name" value="Bact_solute-bind_prot3"/>
</dbReference>
<dbReference type="RefSeq" id="WP_200306652.1">
    <property type="nucleotide sequence ID" value="NZ_NRSG01000497.1"/>
</dbReference>
<feature type="signal peptide" evidence="9">
    <location>
        <begin position="1"/>
        <end position="25"/>
    </location>
</feature>
<evidence type="ECO:0000256" key="1">
    <source>
        <dbReference type="ARBA" id="ARBA00004141"/>
    </source>
</evidence>
<evidence type="ECO:0000313" key="12">
    <source>
        <dbReference type="Proteomes" id="UP000697995"/>
    </source>
</evidence>
<reference evidence="11 12" key="1">
    <citation type="journal article" date="2020" name="Microorganisms">
        <title>Osmotic Adaptation and Compatible Solute Biosynthesis of Phototrophic Bacteria as Revealed from Genome Analyses.</title>
        <authorList>
            <person name="Imhoff J.F."/>
            <person name="Rahn T."/>
            <person name="Kunzel S."/>
            <person name="Keller A."/>
            <person name="Neulinger S.C."/>
        </authorList>
    </citation>
    <scope>NUCLEOTIDE SEQUENCE [LARGE SCALE GENOMIC DNA]</scope>
    <source>
        <strain evidence="11 12">DSM 15382</strain>
    </source>
</reference>
<feature type="non-terminal residue" evidence="11">
    <location>
        <position position="495"/>
    </location>
</feature>
<dbReference type="PANTHER" id="PTHR30085">
    <property type="entry name" value="AMINO ACID ABC TRANSPORTER PERMEASE"/>
    <property type="match status" value="1"/>
</dbReference>
<feature type="domain" description="Solute-binding protein family 3/N-terminal" evidence="10">
    <location>
        <begin position="37"/>
        <end position="258"/>
    </location>
</feature>
<dbReference type="InterPro" id="IPR001638">
    <property type="entry name" value="Solute-binding_3/MltF_N"/>
</dbReference>
<feature type="chain" id="PRO_5046193080" description="Solute-binding protein family 3/N-terminal domain-containing protein" evidence="9">
    <location>
        <begin position="26"/>
        <end position="495"/>
    </location>
</feature>
<sequence>MADRRLPALLLVLLLAFAGAGRAQAPDPLDTIRQRGSITIGVKADYPLFGQMGPDGKPEGLEIDLARDLARRLGVEARLVTVTSANRLQRLEDGTVDLVLATLGDTEQRRGIATLIEPNYYASGVNLMVPPDSRLHDWGELRGQKVCATQGAYFNRQLAERTLVDLQLFGNNRDARLAVRAGRCVGWAYDDTAIASELATPDWAGWKMPLRSALVTPWALALPRSAAGSRLQRAVEDVVADWHRDGTLLRAEQHWGIPQSDFLRRANALWNETDGSGAPVCRRLENGRWPEACRNRALLSSTEATGLMRLGLAVKEHFGLDLSVVYDGYDRHAFLLGLLRTLLLVLGSMAGALALGAAAAMLMGRGLLLAWPVQALVTALRMTPPLLQIYVLFFGLGAWLATRWGLAVDPMLAVLLCLSLYAGAAVAQALRDASALLAAQVPDFRLGPATLRRTLHAARGSVTGILVNIAKATGMASAIAVPELISASTSIMADR</sequence>
<evidence type="ECO:0000256" key="7">
    <source>
        <dbReference type="ARBA" id="ARBA00023136"/>
    </source>
</evidence>
<dbReference type="Gene3D" id="1.10.3720.10">
    <property type="entry name" value="MetI-like"/>
    <property type="match status" value="1"/>
</dbReference>
<dbReference type="SMART" id="SM00062">
    <property type="entry name" value="PBPb"/>
    <property type="match status" value="1"/>
</dbReference>
<evidence type="ECO:0000256" key="9">
    <source>
        <dbReference type="SAM" id="SignalP"/>
    </source>
</evidence>
<keyword evidence="4 8" id="KW-0812">Transmembrane</keyword>
<evidence type="ECO:0000256" key="2">
    <source>
        <dbReference type="ARBA" id="ARBA00010333"/>
    </source>
</evidence>
<evidence type="ECO:0000256" key="3">
    <source>
        <dbReference type="ARBA" id="ARBA00022448"/>
    </source>
</evidence>
<dbReference type="Gene3D" id="3.40.190.10">
    <property type="entry name" value="Periplasmic binding protein-like II"/>
    <property type="match status" value="2"/>
</dbReference>
<keyword evidence="5 9" id="KW-0732">Signal</keyword>
<keyword evidence="6 8" id="KW-1133">Transmembrane helix</keyword>
<name>A0ABS1D5U6_9PROT</name>
<protein>
    <recommendedName>
        <fullName evidence="10">Solute-binding protein family 3/N-terminal domain-containing protein</fullName>
    </recommendedName>
</protein>
<comment type="subcellular location">
    <subcellularLocation>
        <location evidence="1">Membrane</location>
        <topology evidence="1">Multi-pass membrane protein</topology>
    </subcellularLocation>
</comment>
<evidence type="ECO:0000259" key="10">
    <source>
        <dbReference type="SMART" id="SM00062"/>
    </source>
</evidence>
<proteinExistence type="inferred from homology"/>
<dbReference type="Pfam" id="PF00497">
    <property type="entry name" value="SBP_bac_3"/>
    <property type="match status" value="1"/>
</dbReference>
<feature type="transmembrane region" description="Helical" evidence="8">
    <location>
        <begin position="412"/>
        <end position="430"/>
    </location>
</feature>
<dbReference type="SUPFAM" id="SSF53850">
    <property type="entry name" value="Periplasmic binding protein-like II"/>
    <property type="match status" value="1"/>
</dbReference>
<feature type="transmembrane region" description="Helical" evidence="8">
    <location>
        <begin position="385"/>
        <end position="406"/>
    </location>
</feature>
<feature type="transmembrane region" description="Helical" evidence="8">
    <location>
        <begin position="342"/>
        <end position="364"/>
    </location>
</feature>
<keyword evidence="7 8" id="KW-0472">Membrane</keyword>
<dbReference type="PANTHER" id="PTHR30085:SF6">
    <property type="entry name" value="ABC TRANSPORTER GLUTAMINE-BINDING PROTEIN GLNH"/>
    <property type="match status" value="1"/>
</dbReference>
<dbReference type="SUPFAM" id="SSF161098">
    <property type="entry name" value="MetI-like"/>
    <property type="match status" value="1"/>
</dbReference>